<dbReference type="RefSeq" id="WP_239365021.1">
    <property type="nucleotide sequence ID" value="NZ_JAKREW010000008.1"/>
</dbReference>
<sequence length="242" mass="26629">MAKTGIKETDLYLPVKSLLEAQGYTVKGEVGAADIVAVRDGDDPVIVELKAGFSLSLFHQAIQRQAISDAVYVAVPRGAGRASLKALVDNRKLCRRLGLGLITVRLADGFTEIHCDPAPYKPRQSKPRKTRLLREFERLVGDPNLGGATRRNLVTGYRQEALRCLNLLDERGPTKAAEVARQTSVAHARRLMADNHYGWFERISAGIYALSPKGVKATEEYLIELEKLRAARPDNAAVITEP</sequence>
<reference evidence="1 2" key="1">
    <citation type="submission" date="2022-02" db="EMBL/GenBank/DDBJ databases">
        <title>Draft genome sequence of Mezorhizobium retamae strain IRAMC:0171 isolated from Retama raetam nodules.</title>
        <authorList>
            <person name="Bengaied R."/>
            <person name="Sbissi I."/>
            <person name="Huber K."/>
            <person name="Ghodbane F."/>
            <person name="Nouioui I."/>
            <person name="Tarhouni M."/>
            <person name="Gtari M."/>
        </authorList>
    </citation>
    <scope>NUCLEOTIDE SEQUENCE [LARGE SCALE GENOMIC DNA]</scope>
    <source>
        <strain evidence="1 2">IRAMC:0171</strain>
    </source>
</reference>
<dbReference type="Pfam" id="PF09929">
    <property type="entry name" value="DUF2161"/>
    <property type="match status" value="1"/>
</dbReference>
<dbReference type="Proteomes" id="UP001201701">
    <property type="component" value="Unassembled WGS sequence"/>
</dbReference>
<evidence type="ECO:0000313" key="2">
    <source>
        <dbReference type="Proteomes" id="UP001201701"/>
    </source>
</evidence>
<gene>
    <name evidence="1" type="ORF">L4923_11580</name>
</gene>
<proteinExistence type="predicted"/>
<evidence type="ECO:0000313" key="1">
    <source>
        <dbReference type="EMBL" id="MCG7505653.1"/>
    </source>
</evidence>
<keyword evidence="2" id="KW-1185">Reference proteome</keyword>
<name>A0ABS9QE00_9HYPH</name>
<protein>
    <submittedName>
        <fullName evidence="1">DUF2161 family putative PD-(D/E)XK-type phosphodiesterase</fullName>
    </submittedName>
</protein>
<accession>A0ABS9QE00</accession>
<comment type="caution">
    <text evidence="1">The sequence shown here is derived from an EMBL/GenBank/DDBJ whole genome shotgun (WGS) entry which is preliminary data.</text>
</comment>
<dbReference type="InterPro" id="IPR018679">
    <property type="entry name" value="DUF2161"/>
</dbReference>
<dbReference type="EMBL" id="JAKREW010000008">
    <property type="protein sequence ID" value="MCG7505653.1"/>
    <property type="molecule type" value="Genomic_DNA"/>
</dbReference>
<organism evidence="1 2">
    <name type="scientific">Mesorhizobium retamae</name>
    <dbReference type="NCBI Taxonomy" id="2912854"/>
    <lineage>
        <taxon>Bacteria</taxon>
        <taxon>Pseudomonadati</taxon>
        <taxon>Pseudomonadota</taxon>
        <taxon>Alphaproteobacteria</taxon>
        <taxon>Hyphomicrobiales</taxon>
        <taxon>Phyllobacteriaceae</taxon>
        <taxon>Mesorhizobium</taxon>
    </lineage>
</organism>